<dbReference type="OrthoDB" id="4177236at2759"/>
<dbReference type="PANTHER" id="PTHR21310">
    <property type="entry name" value="AMINOGLYCOSIDE PHOSPHOTRANSFERASE-RELATED-RELATED"/>
    <property type="match status" value="1"/>
</dbReference>
<organism evidence="1 2">
    <name type="scientific">Paraphaeosphaeria minitans</name>
    <dbReference type="NCBI Taxonomy" id="565426"/>
    <lineage>
        <taxon>Eukaryota</taxon>
        <taxon>Fungi</taxon>
        <taxon>Dikarya</taxon>
        <taxon>Ascomycota</taxon>
        <taxon>Pezizomycotina</taxon>
        <taxon>Dothideomycetes</taxon>
        <taxon>Pleosporomycetidae</taxon>
        <taxon>Pleosporales</taxon>
        <taxon>Massarineae</taxon>
        <taxon>Didymosphaeriaceae</taxon>
        <taxon>Paraphaeosphaeria</taxon>
    </lineage>
</organism>
<accession>A0A9P6GAM2</accession>
<dbReference type="SUPFAM" id="SSF56112">
    <property type="entry name" value="Protein kinase-like (PK-like)"/>
    <property type="match status" value="1"/>
</dbReference>
<dbReference type="PANTHER" id="PTHR21310:SF48">
    <property type="entry name" value="AMINOGLYCOSIDE PHOSPHOTRANSFERASE DOMAIN-CONTAINING PROTEIN"/>
    <property type="match status" value="1"/>
</dbReference>
<sequence length="399" mass="46052">MTSGMGTDAPLTTDMAFRSKSQVLMDEWGATDRESAAKADQARRFAPEPPIETWSTLTLPYQAPSSPPLLSWDRLRAFSVSRRIEKSLAAQRKEGEQNERLHENAGFNSVYRFGEYVVKWGCNPKIIDEAENMLFLAEHLPRLRIPTLLAAWTVETDNKEAVFCIMMNYINGVRLNCLDQFPKMDIKAQDIICAKVSAQIAYLHSLSLPSGEWYYGRVNRQAWVKPPPNIETFTTLPRNVTPPFTTYEEFIAAIERSTELQEALHTFNVPYEDFFPSQLERRRKLGDMLKNFKPQEPKLTWLDPKFKNMVAVPIGGNAETATDWDVFLVDLEDLGWYPAWMQWLQLRARCGALILAPDRQSVSPHRDPEIMQMLMKDLGPNCDWEKYSALLRSVRWRFY</sequence>
<keyword evidence="2" id="KW-1185">Reference proteome</keyword>
<dbReference type="InterPro" id="IPR011009">
    <property type="entry name" value="Kinase-like_dom_sf"/>
</dbReference>
<dbReference type="EMBL" id="WJXW01000011">
    <property type="protein sequence ID" value="KAF9731793.1"/>
    <property type="molecule type" value="Genomic_DNA"/>
</dbReference>
<evidence type="ECO:0000313" key="1">
    <source>
        <dbReference type="EMBL" id="KAF9731793.1"/>
    </source>
</evidence>
<protein>
    <recommendedName>
        <fullName evidence="3">Aminoglycoside phosphotransferase domain-containing protein</fullName>
    </recommendedName>
</protein>
<comment type="caution">
    <text evidence="1">The sequence shown here is derived from an EMBL/GenBank/DDBJ whole genome shotgun (WGS) entry which is preliminary data.</text>
</comment>
<dbReference type="AlphaFoldDB" id="A0A9P6GAM2"/>
<evidence type="ECO:0008006" key="3">
    <source>
        <dbReference type="Google" id="ProtNLM"/>
    </source>
</evidence>
<dbReference type="InterPro" id="IPR051678">
    <property type="entry name" value="AGP_Transferase"/>
</dbReference>
<reference evidence="1" key="1">
    <citation type="journal article" date="2020" name="Mol. Plant Microbe Interact.">
        <title>Genome Sequence of the Biocontrol Agent Coniothyrium minitans strain Conio (IMI 134523).</title>
        <authorList>
            <person name="Patel D."/>
            <person name="Shittu T.A."/>
            <person name="Baroncelli R."/>
            <person name="Muthumeenakshi S."/>
            <person name="Osborne T.H."/>
            <person name="Janganan T.K."/>
            <person name="Sreenivasaprasad S."/>
        </authorList>
    </citation>
    <scope>NUCLEOTIDE SEQUENCE</scope>
    <source>
        <strain evidence="1">Conio</strain>
    </source>
</reference>
<proteinExistence type="predicted"/>
<gene>
    <name evidence="1" type="ORF">PMIN01_09722</name>
</gene>
<name>A0A9P6GAM2_9PLEO</name>
<evidence type="ECO:0000313" key="2">
    <source>
        <dbReference type="Proteomes" id="UP000756921"/>
    </source>
</evidence>
<dbReference type="Proteomes" id="UP000756921">
    <property type="component" value="Unassembled WGS sequence"/>
</dbReference>